<evidence type="ECO:0000256" key="5">
    <source>
        <dbReference type="ARBA" id="ARBA00022801"/>
    </source>
</evidence>
<reference evidence="8" key="2">
    <citation type="submission" date="2019-07" db="EMBL/GenBank/DDBJ databases">
        <authorList>
            <person name="Yang Y."/>
            <person name="Bocs S."/>
            <person name="Baudouin L."/>
        </authorList>
    </citation>
    <scope>NUCLEOTIDE SEQUENCE</scope>
    <source>
        <tissue evidence="8">Spear leaf of Hainan Tall coconut</tissue>
    </source>
</reference>
<keyword evidence="3" id="KW-0677">Repeat</keyword>
<feature type="repeat" description="PPR" evidence="7">
    <location>
        <begin position="79"/>
        <end position="114"/>
    </location>
</feature>
<evidence type="ECO:0000256" key="7">
    <source>
        <dbReference type="PROSITE-ProRule" id="PRU00708"/>
    </source>
</evidence>
<proteinExistence type="inferred from homology"/>
<dbReference type="PROSITE" id="PS51375">
    <property type="entry name" value="PPR"/>
    <property type="match status" value="3"/>
</dbReference>
<dbReference type="EMBL" id="CM017880">
    <property type="protein sequence ID" value="KAG1361250.1"/>
    <property type="molecule type" value="Genomic_DNA"/>
</dbReference>
<dbReference type="GO" id="GO:0005525">
    <property type="term" value="F:GTP binding"/>
    <property type="evidence" value="ECO:0007669"/>
    <property type="project" value="UniProtKB-KW"/>
</dbReference>
<dbReference type="PANTHER" id="PTHR46128">
    <property type="entry name" value="MITOCHONDRIAL GROUP I INTRON SPLICING FACTOR CCM1"/>
    <property type="match status" value="1"/>
</dbReference>
<dbReference type="Pfam" id="PF13041">
    <property type="entry name" value="PPR_2"/>
    <property type="match status" value="2"/>
</dbReference>
<keyword evidence="6" id="KW-0342">GTP-binding</keyword>
<keyword evidence="9" id="KW-1185">Reference proteome</keyword>
<dbReference type="PANTHER" id="PTHR46128:SF358">
    <property type="entry name" value="TETRATRICOPEPTIDE REPEAT (TPR)-LIKE SUPERFAMILY PROTEIN"/>
    <property type="match status" value="1"/>
</dbReference>
<evidence type="ECO:0000313" key="9">
    <source>
        <dbReference type="Proteomes" id="UP000797356"/>
    </source>
</evidence>
<dbReference type="GO" id="GO:0016787">
    <property type="term" value="F:hydrolase activity"/>
    <property type="evidence" value="ECO:0007669"/>
    <property type="project" value="UniProtKB-KW"/>
</dbReference>
<keyword evidence="5" id="KW-0378">Hydrolase</keyword>
<feature type="repeat" description="PPR" evidence="7">
    <location>
        <begin position="44"/>
        <end position="78"/>
    </location>
</feature>
<feature type="repeat" description="PPR" evidence="7">
    <location>
        <begin position="9"/>
        <end position="43"/>
    </location>
</feature>
<evidence type="ECO:0000256" key="1">
    <source>
        <dbReference type="ARBA" id="ARBA00005290"/>
    </source>
</evidence>
<evidence type="ECO:0000256" key="6">
    <source>
        <dbReference type="ARBA" id="ARBA00023134"/>
    </source>
</evidence>
<evidence type="ECO:0000256" key="4">
    <source>
        <dbReference type="ARBA" id="ARBA00022741"/>
    </source>
</evidence>
<dbReference type="InterPro" id="IPR011990">
    <property type="entry name" value="TPR-like_helical_dom_sf"/>
</dbReference>
<evidence type="ECO:0000313" key="8">
    <source>
        <dbReference type="EMBL" id="KAG1361250.1"/>
    </source>
</evidence>
<dbReference type="InterPro" id="IPR050872">
    <property type="entry name" value="PPR_P_subfamily"/>
</dbReference>
<accession>A0A8K0IKC7</accession>
<dbReference type="Pfam" id="PF03029">
    <property type="entry name" value="ATP_bind_1"/>
    <property type="match status" value="1"/>
</dbReference>
<comment type="similarity">
    <text evidence="2">Belongs to the PPR family. P subfamily.</text>
</comment>
<keyword evidence="4" id="KW-0547">Nucleotide-binding</keyword>
<evidence type="ECO:0000256" key="3">
    <source>
        <dbReference type="ARBA" id="ARBA00022737"/>
    </source>
</evidence>
<comment type="similarity">
    <text evidence="1">Belongs to the GPN-loop GTPase family.</text>
</comment>
<comment type="caution">
    <text evidence="8">The sequence shown here is derived from an EMBL/GenBank/DDBJ whole genome shotgun (WGS) entry which is preliminary data.</text>
</comment>
<reference evidence="8" key="1">
    <citation type="journal article" date="2017" name="Gigascience">
        <title>The genome draft of coconut (Cocos nucifera).</title>
        <authorList>
            <person name="Xiao Y."/>
            <person name="Xu P."/>
            <person name="Fan H."/>
            <person name="Baudouin L."/>
            <person name="Xia W."/>
            <person name="Bocs S."/>
            <person name="Xu J."/>
            <person name="Li Q."/>
            <person name="Guo A."/>
            <person name="Zhou L."/>
            <person name="Li J."/>
            <person name="Wu Y."/>
            <person name="Ma Z."/>
            <person name="Armero A."/>
            <person name="Issali A.E."/>
            <person name="Liu N."/>
            <person name="Peng M."/>
            <person name="Yang Y."/>
        </authorList>
    </citation>
    <scope>NUCLEOTIDE SEQUENCE</scope>
    <source>
        <tissue evidence="8">Spear leaf of Hainan Tall coconut</tissue>
    </source>
</reference>
<dbReference type="NCBIfam" id="TIGR00756">
    <property type="entry name" value="PPR"/>
    <property type="match status" value="3"/>
</dbReference>
<protein>
    <submittedName>
        <fullName evidence="8">Putative pentatricopeptide repeat-containing protein, mitochondrial</fullName>
    </submittedName>
</protein>
<dbReference type="AlphaFoldDB" id="A0A8K0IKC7"/>
<organism evidence="8 9">
    <name type="scientific">Cocos nucifera</name>
    <name type="common">Coconut palm</name>
    <dbReference type="NCBI Taxonomy" id="13894"/>
    <lineage>
        <taxon>Eukaryota</taxon>
        <taxon>Viridiplantae</taxon>
        <taxon>Streptophyta</taxon>
        <taxon>Embryophyta</taxon>
        <taxon>Tracheophyta</taxon>
        <taxon>Spermatophyta</taxon>
        <taxon>Magnoliopsida</taxon>
        <taxon>Liliopsida</taxon>
        <taxon>Arecaceae</taxon>
        <taxon>Arecoideae</taxon>
        <taxon>Cocoseae</taxon>
        <taxon>Attaleinae</taxon>
        <taxon>Cocos</taxon>
    </lineage>
</organism>
<dbReference type="Gene3D" id="1.25.40.10">
    <property type="entry name" value="Tetratricopeptide repeat domain"/>
    <property type="match status" value="1"/>
</dbReference>
<gene>
    <name evidence="8" type="ORF">COCNU_09G007130</name>
</gene>
<dbReference type="InterPro" id="IPR027417">
    <property type="entry name" value="P-loop_NTPase"/>
</dbReference>
<name>A0A8K0IKC7_COCNU</name>
<dbReference type="InterPro" id="IPR004130">
    <property type="entry name" value="Gpn"/>
</dbReference>
<sequence length="207" mass="22933">MPRNGVQHTTVSYTTILAGMYRVGRVTDAEKFFDKMLAARVSPNLYTYNIILDGLCKNRCIDKAMKLFQDALSSDVNLNIISFTTLIDGLFKAGKINEAKNLFNGIPTAKDLKPTIVTYRVTVKGLIKEGLFDEFMTDVTKYISGCMASLSAMVQLELPNVNILSKMDLLPQSKGMGFTVRVESAYGTSVCQAEQSFGRIGMLENRN</sequence>
<evidence type="ECO:0000256" key="2">
    <source>
        <dbReference type="ARBA" id="ARBA00007626"/>
    </source>
</evidence>
<dbReference type="Proteomes" id="UP000797356">
    <property type="component" value="Chromosome 9"/>
</dbReference>
<dbReference type="OrthoDB" id="693863at2759"/>
<dbReference type="InterPro" id="IPR002885">
    <property type="entry name" value="PPR_rpt"/>
</dbReference>
<dbReference type="Gene3D" id="3.40.50.300">
    <property type="entry name" value="P-loop containing nucleotide triphosphate hydrolases"/>
    <property type="match status" value="1"/>
</dbReference>